<feature type="region of interest" description="Disordered" evidence="1">
    <location>
        <begin position="112"/>
        <end position="135"/>
    </location>
</feature>
<name>A0ABU2H9X8_9ACTN</name>
<organism evidence="2 3">
    <name type="scientific">Lipingzhangella rawalii</name>
    <dbReference type="NCBI Taxonomy" id="2055835"/>
    <lineage>
        <taxon>Bacteria</taxon>
        <taxon>Bacillati</taxon>
        <taxon>Actinomycetota</taxon>
        <taxon>Actinomycetes</taxon>
        <taxon>Streptosporangiales</taxon>
        <taxon>Nocardiopsidaceae</taxon>
        <taxon>Lipingzhangella</taxon>
    </lineage>
</organism>
<dbReference type="Proteomes" id="UP001250214">
    <property type="component" value="Unassembled WGS sequence"/>
</dbReference>
<proteinExistence type="predicted"/>
<evidence type="ECO:0000313" key="3">
    <source>
        <dbReference type="Proteomes" id="UP001250214"/>
    </source>
</evidence>
<dbReference type="RefSeq" id="WP_310913184.1">
    <property type="nucleotide sequence ID" value="NZ_JAVLVT010000006.1"/>
</dbReference>
<protein>
    <submittedName>
        <fullName evidence="2">Uncharacterized protein</fullName>
    </submittedName>
</protein>
<dbReference type="EMBL" id="JAVLVT010000006">
    <property type="protein sequence ID" value="MDS1271640.1"/>
    <property type="molecule type" value="Genomic_DNA"/>
</dbReference>
<evidence type="ECO:0000256" key="1">
    <source>
        <dbReference type="SAM" id="MobiDB-lite"/>
    </source>
</evidence>
<sequence>MDQFQTELGHEVPELAAVLFDEGAGGAIAALLKQQGQDPVRLVDAGQVKDEPSPTGIVEGAVRDAALGPVGLGAASFGELERVAEPLQLVRAQFSGSLYRQLGQQHVMSPFASVSSRSSPGCTPRAVPTRATRPNPPVRRIQRLGLRGCGIY</sequence>
<accession>A0ABU2H9X8</accession>
<comment type="caution">
    <text evidence="2">The sequence shown here is derived from an EMBL/GenBank/DDBJ whole genome shotgun (WGS) entry which is preliminary data.</text>
</comment>
<keyword evidence="3" id="KW-1185">Reference proteome</keyword>
<gene>
    <name evidence="2" type="ORF">RIF23_15195</name>
</gene>
<reference evidence="3" key="1">
    <citation type="submission" date="2023-07" db="EMBL/GenBank/DDBJ databases">
        <title>Novel species in the genus Lipingzhangella isolated from Sambhar Salt Lake.</title>
        <authorList>
            <person name="Jiya N."/>
            <person name="Kajale S."/>
            <person name="Sharma A."/>
        </authorList>
    </citation>
    <scope>NUCLEOTIDE SEQUENCE [LARGE SCALE GENOMIC DNA]</scope>
    <source>
        <strain evidence="3">LS1_29</strain>
    </source>
</reference>
<evidence type="ECO:0000313" key="2">
    <source>
        <dbReference type="EMBL" id="MDS1271640.1"/>
    </source>
</evidence>